<dbReference type="GO" id="GO:0004757">
    <property type="term" value="F:sepiapterin reductase (NADP+) activity"/>
    <property type="evidence" value="ECO:0007669"/>
    <property type="project" value="UniProtKB-EC"/>
</dbReference>
<dbReference type="SUPFAM" id="SSF51735">
    <property type="entry name" value="NAD(P)-binding Rossmann-fold domains"/>
    <property type="match status" value="1"/>
</dbReference>
<evidence type="ECO:0000313" key="10">
    <source>
        <dbReference type="Ensembl" id="ENSKMAP00000003700.1"/>
    </source>
</evidence>
<dbReference type="GO" id="GO:0006729">
    <property type="term" value="P:tetrahydrobiopterin biosynthetic process"/>
    <property type="evidence" value="ECO:0007669"/>
    <property type="project" value="InterPro"/>
</dbReference>
<organism evidence="10 11">
    <name type="scientific">Kryptolebias marmoratus</name>
    <name type="common">Mangrove killifish</name>
    <name type="synonym">Rivulus marmoratus</name>
    <dbReference type="NCBI Taxonomy" id="37003"/>
    <lineage>
        <taxon>Eukaryota</taxon>
        <taxon>Metazoa</taxon>
        <taxon>Chordata</taxon>
        <taxon>Craniata</taxon>
        <taxon>Vertebrata</taxon>
        <taxon>Euteleostomi</taxon>
        <taxon>Actinopterygii</taxon>
        <taxon>Neopterygii</taxon>
        <taxon>Teleostei</taxon>
        <taxon>Neoteleostei</taxon>
        <taxon>Acanthomorphata</taxon>
        <taxon>Ovalentaria</taxon>
        <taxon>Atherinomorphae</taxon>
        <taxon>Cyprinodontiformes</taxon>
        <taxon>Rivulidae</taxon>
        <taxon>Kryptolebias</taxon>
    </lineage>
</organism>
<dbReference type="CDD" id="cd05367">
    <property type="entry name" value="SPR-like_SDR_c"/>
    <property type="match status" value="1"/>
</dbReference>
<dbReference type="Pfam" id="PF00106">
    <property type="entry name" value="adh_short"/>
    <property type="match status" value="1"/>
</dbReference>
<dbReference type="STRING" id="37003.ENSKMAP00000003700"/>
<reference evidence="10" key="1">
    <citation type="submission" date="2025-08" db="UniProtKB">
        <authorList>
            <consortium name="Ensembl"/>
        </authorList>
    </citation>
    <scope>IDENTIFICATION</scope>
</reference>
<dbReference type="InterPro" id="IPR002347">
    <property type="entry name" value="SDR_fam"/>
</dbReference>
<accession>A0A3Q2ZLD9</accession>
<proteinExistence type="inferred from homology"/>
<dbReference type="PANTHER" id="PTHR44085">
    <property type="entry name" value="SEPIAPTERIN REDUCTASE"/>
    <property type="match status" value="1"/>
</dbReference>
<keyword evidence="11" id="KW-1185">Reference proteome</keyword>
<dbReference type="InterPro" id="IPR057326">
    <property type="entry name" value="KR_dom"/>
</dbReference>
<dbReference type="GeneTree" id="ENSGT00440000033609"/>
<evidence type="ECO:0000256" key="1">
    <source>
        <dbReference type="ARBA" id="ARBA00004496"/>
    </source>
</evidence>
<dbReference type="AlphaFoldDB" id="A0A3Q2ZLD9"/>
<dbReference type="Proteomes" id="UP000264800">
    <property type="component" value="Unplaced"/>
</dbReference>
<dbReference type="NCBIfam" id="TIGR01500">
    <property type="entry name" value="sepiapter_red"/>
    <property type="match status" value="1"/>
</dbReference>
<dbReference type="Gene3D" id="3.40.50.720">
    <property type="entry name" value="NAD(P)-binding Rossmann-like Domain"/>
    <property type="match status" value="1"/>
</dbReference>
<dbReference type="GO" id="GO:0005737">
    <property type="term" value="C:cytoplasm"/>
    <property type="evidence" value="ECO:0007669"/>
    <property type="project" value="UniProtKB-SubCell"/>
</dbReference>
<evidence type="ECO:0000259" key="9">
    <source>
        <dbReference type="SMART" id="SM00822"/>
    </source>
</evidence>
<dbReference type="FunFam" id="3.40.50.720:FF:000259">
    <property type="entry name" value="Sepiapterin reductase"/>
    <property type="match status" value="1"/>
</dbReference>
<dbReference type="PRINTS" id="PR00081">
    <property type="entry name" value="GDHRDH"/>
</dbReference>
<name>A0A3Q2ZLD9_KRYMA</name>
<protein>
    <recommendedName>
        <fullName evidence="5">Sepiapterin reductase</fullName>
        <ecNumber evidence="4">1.1.1.153</ecNumber>
    </recommendedName>
</protein>
<dbReference type="InterPro" id="IPR006393">
    <property type="entry name" value="Sepiapterin_red"/>
</dbReference>
<dbReference type="SMART" id="SM00822">
    <property type="entry name" value="PKS_KR"/>
    <property type="match status" value="1"/>
</dbReference>
<dbReference type="OMA" id="FKGWTLY"/>
<dbReference type="InterPro" id="IPR036291">
    <property type="entry name" value="NAD(P)-bd_dom_sf"/>
</dbReference>
<dbReference type="PANTHER" id="PTHR44085:SF2">
    <property type="entry name" value="SEPIAPTERIN REDUCTASE"/>
    <property type="match status" value="1"/>
</dbReference>
<comment type="subcellular location">
    <subcellularLocation>
        <location evidence="1">Cytoplasm</location>
    </subcellularLocation>
</comment>
<feature type="domain" description="Ketoreductase" evidence="9">
    <location>
        <begin position="86"/>
        <end position="244"/>
    </location>
</feature>
<evidence type="ECO:0000256" key="6">
    <source>
        <dbReference type="ARBA" id="ARBA00022490"/>
    </source>
</evidence>
<keyword evidence="7" id="KW-0521">NADP</keyword>
<evidence type="ECO:0000256" key="4">
    <source>
        <dbReference type="ARBA" id="ARBA00013075"/>
    </source>
</evidence>
<evidence type="ECO:0000256" key="3">
    <source>
        <dbReference type="ARBA" id="ARBA00011738"/>
    </source>
</evidence>
<evidence type="ECO:0000256" key="5">
    <source>
        <dbReference type="ARBA" id="ARBA00019170"/>
    </source>
</evidence>
<dbReference type="Ensembl" id="ENSKMAT00000003771.1">
    <property type="protein sequence ID" value="ENSKMAP00000003700.1"/>
    <property type="gene ID" value="ENSKMAG00000002822.1"/>
</dbReference>
<comment type="similarity">
    <text evidence="2">Belongs to the sepiapterin reductase family.</text>
</comment>
<dbReference type="InterPro" id="IPR051721">
    <property type="entry name" value="Biopterin_syn/organic_redct"/>
</dbReference>
<evidence type="ECO:0000256" key="8">
    <source>
        <dbReference type="ARBA" id="ARBA00023002"/>
    </source>
</evidence>
<evidence type="ECO:0000256" key="2">
    <source>
        <dbReference type="ARBA" id="ARBA00010483"/>
    </source>
</evidence>
<reference evidence="10" key="2">
    <citation type="submission" date="2025-09" db="UniProtKB">
        <authorList>
            <consortium name="Ensembl"/>
        </authorList>
    </citation>
    <scope>IDENTIFICATION</scope>
</reference>
<evidence type="ECO:0000256" key="7">
    <source>
        <dbReference type="ARBA" id="ARBA00022857"/>
    </source>
</evidence>
<keyword evidence="8" id="KW-0560">Oxidoreductase</keyword>
<keyword evidence="6" id="KW-0963">Cytoplasm</keyword>
<sequence length="341" mass="36547">MEVLQDQNWTPLGEVGGQYSPSILLLLLLLLYKSHQQGAPAARTSLSVLRRSSASLRRSAAAFLGSPSADAPVSSSMPPSADLGRVLAVITGASRGFGRAVAKDVSRSVRPGSVLVLVARSGPELRALQAELIQSEAGRAGLQVEVVVADVGQKEGLEEVLRRSKRAFTEEITHLVLVNNAASLGDVSHFMKDFTNMAEVDSYLSLNVSSALCLTAGVLQAFPRRPALRRTVVNVTSLCALQPFPSWGLYCTGKAARDMAFRVLAEEEPDLRVLSYSPGPLDTAMQAEARSKTADPNIKQSFSDLFAQGQLLTCEESCSKLMKVLLEDSFTSGAHIDVFDV</sequence>
<dbReference type="EC" id="1.1.1.153" evidence="4"/>
<comment type="subunit">
    <text evidence="3">Homodimer.</text>
</comment>
<evidence type="ECO:0000313" key="11">
    <source>
        <dbReference type="Proteomes" id="UP000264800"/>
    </source>
</evidence>